<evidence type="ECO:0000313" key="1">
    <source>
        <dbReference type="EMBL" id="QHU30385.1"/>
    </source>
</evidence>
<proteinExistence type="predicted"/>
<dbReference type="EMBL" id="MN740506">
    <property type="protein sequence ID" value="QHU30385.1"/>
    <property type="molecule type" value="Genomic_DNA"/>
</dbReference>
<protein>
    <submittedName>
        <fullName evidence="1">Uncharacterized protein</fullName>
    </submittedName>
</protein>
<reference evidence="1" key="1">
    <citation type="journal article" date="2020" name="Nature">
        <title>Giant virus diversity and host interactions through global metagenomics.</title>
        <authorList>
            <person name="Schulz F."/>
            <person name="Roux S."/>
            <person name="Paez-Espino D."/>
            <person name="Jungbluth S."/>
            <person name="Walsh D.A."/>
            <person name="Denef V.J."/>
            <person name="McMahon K.D."/>
            <person name="Konstantinidis K.T."/>
            <person name="Eloe-Fadrosh E.A."/>
            <person name="Kyrpides N.C."/>
            <person name="Woyke T."/>
        </authorList>
    </citation>
    <scope>NUCLEOTIDE SEQUENCE</scope>
    <source>
        <strain evidence="1">GVMAG-M-3300027833-11</strain>
    </source>
</reference>
<organism evidence="1">
    <name type="scientific">viral metagenome</name>
    <dbReference type="NCBI Taxonomy" id="1070528"/>
    <lineage>
        <taxon>unclassified sequences</taxon>
        <taxon>metagenomes</taxon>
        <taxon>organismal metagenomes</taxon>
    </lineage>
</organism>
<sequence length="148" mass="17022">MTSTYEIEPCNKGCIYTTEHWIITISTGKDVELLYTECWSYGSFEITANQHEIDDIINTSPVIINDIGGSVNQLEMGWYYEDTIKNVKQYSDEEMNEINKVMYGDIEDNDTDYDEEDCIDTGKLEDNGWTLEDTIYEVYDGCEIISGP</sequence>
<accession>A0A6C0LK63</accession>
<dbReference type="AlphaFoldDB" id="A0A6C0LK63"/>
<name>A0A6C0LK63_9ZZZZ</name>